<evidence type="ECO:0000313" key="2">
    <source>
        <dbReference type="EMBL" id="GBB95738.1"/>
    </source>
</evidence>
<dbReference type="PANTHER" id="PTHR43591">
    <property type="entry name" value="METHYLTRANSFERASE"/>
    <property type="match status" value="1"/>
</dbReference>
<dbReference type="SUPFAM" id="SSF53335">
    <property type="entry name" value="S-adenosyl-L-methionine-dependent methyltransferases"/>
    <property type="match status" value="1"/>
</dbReference>
<proteinExistence type="predicted"/>
<accession>A0A2Z6RUS6</accession>
<dbReference type="Pfam" id="PF13649">
    <property type="entry name" value="Methyltransf_25"/>
    <property type="match status" value="1"/>
</dbReference>
<dbReference type="Proteomes" id="UP000247702">
    <property type="component" value="Unassembled WGS sequence"/>
</dbReference>
<evidence type="ECO:0000313" key="3">
    <source>
        <dbReference type="Proteomes" id="UP000247702"/>
    </source>
</evidence>
<comment type="caution">
    <text evidence="2">The sequence shown here is derived from an EMBL/GenBank/DDBJ whole genome shotgun (WGS) entry which is preliminary data.</text>
</comment>
<dbReference type="InterPro" id="IPR029063">
    <property type="entry name" value="SAM-dependent_MTases_sf"/>
</dbReference>
<dbReference type="CDD" id="cd02440">
    <property type="entry name" value="AdoMet_MTases"/>
    <property type="match status" value="1"/>
</dbReference>
<dbReference type="AlphaFoldDB" id="A0A2Z6RUS6"/>
<feature type="domain" description="Methyltransferase" evidence="1">
    <location>
        <begin position="64"/>
        <end position="155"/>
    </location>
</feature>
<organism evidence="2 3">
    <name type="scientific">Rhizophagus clarus</name>
    <dbReference type="NCBI Taxonomy" id="94130"/>
    <lineage>
        <taxon>Eukaryota</taxon>
        <taxon>Fungi</taxon>
        <taxon>Fungi incertae sedis</taxon>
        <taxon>Mucoromycota</taxon>
        <taxon>Glomeromycotina</taxon>
        <taxon>Glomeromycetes</taxon>
        <taxon>Glomerales</taxon>
        <taxon>Glomeraceae</taxon>
        <taxon>Rhizophagus</taxon>
    </lineage>
</organism>
<dbReference type="STRING" id="94130.A0A2Z6RUS6"/>
<protein>
    <recommendedName>
        <fullName evidence="1">Methyltransferase domain-containing protein</fullName>
    </recommendedName>
</protein>
<dbReference type="InterPro" id="IPR041698">
    <property type="entry name" value="Methyltransf_25"/>
</dbReference>
<dbReference type="EMBL" id="BEXD01001780">
    <property type="protein sequence ID" value="GBB95738.1"/>
    <property type="molecule type" value="Genomic_DNA"/>
</dbReference>
<sequence length="292" mass="33753">MGNIFSTKTKKKFFFKKTKNGNYIVKVDELQIDRLQQLHHVLKICCNANFYSPISQDLTRGIDVLDVGSGTGTWVFDVSSDFPKSRFTGVEIQSFMLPTIRPSNTNFIHNDILEGIPFNPNSFDYIHMRYMILCFTDLQYDKVIKNLVELLRPNGYLELCEPNMNFTNMGPATQRLVDEISKLLSARSMNPSISDRLHEYLEKNGLQEIRQHDVMLPLSELDGEIGSLLGQNFVNIINGLKRLLIKQMNITHSEINQLINEFITEAKLNRIILFVLFCFDFKFSSTIYYNIL</sequence>
<gene>
    <name evidence="2" type="ORF">RclHR1_02600007</name>
</gene>
<evidence type="ECO:0000259" key="1">
    <source>
        <dbReference type="Pfam" id="PF13649"/>
    </source>
</evidence>
<dbReference type="Gene3D" id="3.40.50.150">
    <property type="entry name" value="Vaccinia Virus protein VP39"/>
    <property type="match status" value="1"/>
</dbReference>
<name>A0A2Z6RUS6_9GLOM</name>
<keyword evidence="3" id="KW-1185">Reference proteome</keyword>
<reference evidence="2 3" key="1">
    <citation type="submission" date="2017-11" db="EMBL/GenBank/DDBJ databases">
        <title>The genome of Rhizophagus clarus HR1 reveals common genetic basis of auxotrophy among arbuscular mycorrhizal fungi.</title>
        <authorList>
            <person name="Kobayashi Y."/>
        </authorList>
    </citation>
    <scope>NUCLEOTIDE SEQUENCE [LARGE SCALE GENOMIC DNA]</scope>
    <source>
        <strain evidence="2 3">HR1</strain>
    </source>
</reference>